<keyword evidence="2" id="KW-0808">Transferase</keyword>
<evidence type="ECO:0000313" key="3">
    <source>
        <dbReference type="Proteomes" id="UP000236724"/>
    </source>
</evidence>
<dbReference type="RefSeq" id="WP_103921842.1">
    <property type="nucleotide sequence ID" value="NZ_FMSV02000547.1"/>
</dbReference>
<dbReference type="SUPFAM" id="SSF53448">
    <property type="entry name" value="Nucleotide-diphospho-sugar transferases"/>
    <property type="match status" value="1"/>
</dbReference>
<dbReference type="PANTHER" id="PTHR22916:SF64">
    <property type="entry name" value="TRANSFERASE, PUTATIVE-RELATED"/>
    <property type="match status" value="1"/>
</dbReference>
<protein>
    <submittedName>
        <fullName evidence="2">Putative glycosyl transferase</fullName>
    </submittedName>
</protein>
<keyword evidence="3" id="KW-1185">Reference proteome</keyword>
<dbReference type="GO" id="GO:0016758">
    <property type="term" value="F:hexosyltransferase activity"/>
    <property type="evidence" value="ECO:0007669"/>
    <property type="project" value="UniProtKB-ARBA"/>
</dbReference>
<accession>A0A1H6FF66</accession>
<dbReference type="InterPro" id="IPR029044">
    <property type="entry name" value="Nucleotide-diphossugar_trans"/>
</dbReference>
<dbReference type="OrthoDB" id="9802649at2"/>
<evidence type="ECO:0000313" key="2">
    <source>
        <dbReference type="EMBL" id="SEH08283.1"/>
    </source>
</evidence>
<dbReference type="AlphaFoldDB" id="A0A1H6FF66"/>
<dbReference type="InterPro" id="IPR001173">
    <property type="entry name" value="Glyco_trans_2-like"/>
</dbReference>
<sequence length="381" mass="44464">MAQILDASLQAVLVIFENARSFYLKQDFKQAREVINEYQKLIDYSLFPIQENRNLTKTVESSVVLVSYGSGIKLIDCIQSLQKQHDDSFEIIVVDNGKNENVYSQLASLPILWIKSPINLLPSEGRNLGASFARGKWLIFLDDDALVEGSYTKIARTTMESGYFIAIRGKVLPKKQDKKTEIPKHYDLGNRAIPSELTVEGNMVMQRQTFMDIGGFDPLMFGHEGKEITWRCQYFFPHKNIFYWPLLRIKHNFAEGERLKNKIHRQNLGFAYLNYLNNNKNTWKTITSLNKVSKKKSKNIKKITLEDKIQIKLNQSQEILEKINAIKIEIKRNKEQSKPNSIIENNQDEFHQLIYLLNKTSIEYKDICDDMQELRVYRFHQ</sequence>
<feature type="domain" description="Glycosyltransferase 2-like" evidence="1">
    <location>
        <begin position="62"/>
        <end position="160"/>
    </location>
</feature>
<organism evidence="2 3">
    <name type="scientific">Candidatus Venteria ishoeyi</name>
    <dbReference type="NCBI Taxonomy" id="1899563"/>
    <lineage>
        <taxon>Bacteria</taxon>
        <taxon>Pseudomonadati</taxon>
        <taxon>Pseudomonadota</taxon>
        <taxon>Gammaproteobacteria</taxon>
        <taxon>Thiotrichales</taxon>
        <taxon>Thiotrichaceae</taxon>
        <taxon>Venteria</taxon>
    </lineage>
</organism>
<dbReference type="Pfam" id="PF00535">
    <property type="entry name" value="Glycos_transf_2"/>
    <property type="match status" value="1"/>
</dbReference>
<dbReference type="EMBL" id="FMSV02000547">
    <property type="protein sequence ID" value="SEH08283.1"/>
    <property type="molecule type" value="Genomic_DNA"/>
</dbReference>
<reference evidence="2 3" key="1">
    <citation type="submission" date="2016-10" db="EMBL/GenBank/DDBJ databases">
        <authorList>
            <person name="de Groot N.N."/>
        </authorList>
    </citation>
    <scope>NUCLEOTIDE SEQUENCE [LARGE SCALE GENOMIC DNA]</scope>
    <source>
        <strain evidence="2">MBHS1</strain>
    </source>
</reference>
<dbReference type="PANTHER" id="PTHR22916">
    <property type="entry name" value="GLYCOSYLTRANSFERASE"/>
    <property type="match status" value="1"/>
</dbReference>
<proteinExistence type="predicted"/>
<name>A0A1H6FF66_9GAMM</name>
<dbReference type="Proteomes" id="UP000236724">
    <property type="component" value="Unassembled WGS sequence"/>
</dbReference>
<dbReference type="Gene3D" id="3.90.550.10">
    <property type="entry name" value="Spore Coat Polysaccharide Biosynthesis Protein SpsA, Chain A"/>
    <property type="match status" value="1"/>
</dbReference>
<evidence type="ECO:0000259" key="1">
    <source>
        <dbReference type="Pfam" id="PF00535"/>
    </source>
</evidence>
<gene>
    <name evidence="2" type="ORF">MBHS_04174</name>
</gene>